<dbReference type="PROSITE" id="PS51192">
    <property type="entry name" value="HELICASE_ATP_BIND_1"/>
    <property type="match status" value="1"/>
</dbReference>
<dbReference type="GO" id="GO:0005829">
    <property type="term" value="C:cytosol"/>
    <property type="evidence" value="ECO:0007669"/>
    <property type="project" value="TreeGrafter"/>
</dbReference>
<evidence type="ECO:0000259" key="1">
    <source>
        <dbReference type="PROSITE" id="PS51192"/>
    </source>
</evidence>
<dbReference type="AlphaFoldDB" id="A0A0F6MPQ4"/>
<dbReference type="CDD" id="cd17926">
    <property type="entry name" value="DEXHc_RE"/>
    <property type="match status" value="1"/>
</dbReference>
<dbReference type="InterPro" id="IPR006935">
    <property type="entry name" value="Helicase/UvrB_N"/>
</dbReference>
<proteinExistence type="predicted"/>
<dbReference type="InterPro" id="IPR050742">
    <property type="entry name" value="Helicase_Restrict-Modif_Enz"/>
</dbReference>
<feature type="domain" description="Helicase ATP-binding" evidence="1">
    <location>
        <begin position="497"/>
        <end position="646"/>
    </location>
</feature>
<evidence type="ECO:0000313" key="2">
    <source>
        <dbReference type="EMBL" id="EMB21484.1"/>
    </source>
</evidence>
<dbReference type="InterPro" id="IPR054347">
    <property type="entry name" value="TOTE_primase"/>
</dbReference>
<dbReference type="GO" id="GO:0005524">
    <property type="term" value="F:ATP binding"/>
    <property type="evidence" value="ECO:0007669"/>
    <property type="project" value="InterPro"/>
</dbReference>
<dbReference type="RefSeq" id="WP_002691937.1">
    <property type="nucleotide sequence ID" value="NZ_CM001797.1"/>
</dbReference>
<dbReference type="GO" id="GO:0003677">
    <property type="term" value="F:DNA binding"/>
    <property type="evidence" value="ECO:0007669"/>
    <property type="project" value="InterPro"/>
</dbReference>
<dbReference type="Pfam" id="PF00271">
    <property type="entry name" value="Helicase_C"/>
    <property type="match status" value="1"/>
</dbReference>
<dbReference type="Proteomes" id="UP000011701">
    <property type="component" value="Chromosome"/>
</dbReference>
<accession>A0A0F6MPQ4</accession>
<gene>
    <name evidence="2" type="ORF">HMPREF9723_01257</name>
</gene>
<dbReference type="PANTHER" id="PTHR47396">
    <property type="entry name" value="TYPE I RESTRICTION ENZYME ECOKI R PROTEIN"/>
    <property type="match status" value="1"/>
</dbReference>
<dbReference type="GO" id="GO:0016787">
    <property type="term" value="F:hydrolase activity"/>
    <property type="evidence" value="ECO:0007669"/>
    <property type="project" value="InterPro"/>
</dbReference>
<dbReference type="SUPFAM" id="SSF52540">
    <property type="entry name" value="P-loop containing nucleoside triphosphate hydrolases"/>
    <property type="match status" value="2"/>
</dbReference>
<dbReference type="HOGENOM" id="CLU_011771_1_0_12"/>
<dbReference type="EMBL" id="AGDY01000006">
    <property type="protein sequence ID" value="EMB21484.1"/>
    <property type="molecule type" value="Genomic_DNA"/>
</dbReference>
<organism evidence="2">
    <name type="scientific">Treponema denticola OTK</name>
    <dbReference type="NCBI Taxonomy" id="999434"/>
    <lineage>
        <taxon>Bacteria</taxon>
        <taxon>Pseudomonadati</taxon>
        <taxon>Spirochaetota</taxon>
        <taxon>Spirochaetia</taxon>
        <taxon>Spirochaetales</taxon>
        <taxon>Treponemataceae</taxon>
        <taxon>Treponema</taxon>
    </lineage>
</organism>
<dbReference type="Gene3D" id="3.40.50.300">
    <property type="entry name" value="P-loop containing nucleotide triphosphate hydrolases"/>
    <property type="match status" value="2"/>
</dbReference>
<dbReference type="PATRIC" id="fig|999434.4.peg.1303"/>
<dbReference type="SMART" id="SM00487">
    <property type="entry name" value="DEXDc"/>
    <property type="match status" value="1"/>
</dbReference>
<dbReference type="InterPro" id="IPR001650">
    <property type="entry name" value="Helicase_C-like"/>
</dbReference>
<dbReference type="Pfam" id="PF04851">
    <property type="entry name" value="ResIII"/>
    <property type="match status" value="1"/>
</dbReference>
<comment type="caution">
    <text evidence="2">The sequence shown here is derived from an EMBL/GenBank/DDBJ whole genome shotgun (WGS) entry which is preliminary data.</text>
</comment>
<sequence>MSDISPVVLSYLKTLSHEELIALIHSFANAHEDIRFTLEEKAAVQTTKNENETAADKQQIPQTAANALVNRNNTPQEKINLYTSLFVGRQDVFALRWYNAKSNKSGYSPVCENKWKIGKCDMKKYSCADCPFKFHVPLSDHYIFNHLAGKDSSCRDVVGLYPLMEGDVCRFLAFDFDSHTGSSDTWKKDAAAVCKTCAAFSIPVSVEISRSGKGAHLWIFFSENISAKRARNLGILILQAAMNERHSLPFESFDRMFPNQDSIPKGGYGNLIALPLQGQAVKNKYSVFVDEDFIPFNDQWAYLSSVKKLSAKDLETCCIEITKVVHGFLPNGCDDSGINKTDDIAKDGTAYKIFGILSNNPSNQNKQPNNPASKNVQLTQKDFSSAVHITLSNQIEITKTGISERALGIFRRTAVFLNPEYFRNLKMRLPLYNIPRYIDCSGETENALLLPRGNIDQIQKLLNDCNVPYEITDAREAGMCIEVAFTAELYAEQKAALQAMLESDIGILSAGTGFGKTVTAAALIAERKTNTIILVQTHTLLEQWKKAIKRFLNYEAGTIAAGKDMSTGIIDIAIVKSLTEKNSDAVKPRRHTYGMLIVDECHHVSAFGTGNLVKSFRSKYVYGLTATPVRRDGRQKIIFMQCGQILYATTTKQMNRVQNFEHYFIPRFTNFHIAAENADNSKQSIQNYYSEMIKADPRNLLIVSDVQTAVKAGRTPLVLSDRIEHLKLLKENLKDAAANVIVITGKGTQKQKKEQLEILNKVPASESLIVLATGKYAGEGFDNPRLDTLMLAMPFSWKGTLAQYCGRLHRNFVGKDEVLIFDYVDFRLPVFDRMYRNRLKGYKQLGYTIKPVFDSGKKEEAPSKLYSADDYKPDFIQDCMNTKKSAIIYSPYLSKTEVQKFLPLIPKIISNGCKIFIMTKLHEDEGRQKKQQQYINMLEIAGAAVSAKENITQRLAIFDEKILWYGSINFIGYSEGEDCSIRICNSEIVSAIEAEMEISHYLYLKLNTVSGF</sequence>
<reference evidence="2" key="1">
    <citation type="submission" date="2012-01" db="EMBL/GenBank/DDBJ databases">
        <title>The Genome Sequence of Treponema denticola OTK.</title>
        <authorList>
            <consortium name="The Broad Institute Genome Sequencing Platform"/>
            <person name="Earl A."/>
            <person name="Ward D."/>
            <person name="Feldgarden M."/>
            <person name="Gevers D."/>
            <person name="Blanton J.M."/>
            <person name="Fenno C.J."/>
            <person name="Baranova O.V."/>
            <person name="Mathney J."/>
            <person name="Dewhirst F.E."/>
            <person name="Izard J."/>
            <person name="Young S.K."/>
            <person name="Zeng Q."/>
            <person name="Gargeya S."/>
            <person name="Fitzgerald M."/>
            <person name="Haas B."/>
            <person name="Abouelleil A."/>
            <person name="Alvarado L."/>
            <person name="Arachchi H.M."/>
            <person name="Berlin A."/>
            <person name="Chapman S.B."/>
            <person name="Gearin G."/>
            <person name="Goldberg J."/>
            <person name="Griggs A."/>
            <person name="Gujja S."/>
            <person name="Hansen M."/>
            <person name="Heiman D."/>
            <person name="Howarth C."/>
            <person name="Larimer J."/>
            <person name="Lui A."/>
            <person name="MacDonald P.J.P."/>
            <person name="McCowen C."/>
            <person name="Montmayeur A."/>
            <person name="Murphy C."/>
            <person name="Neiman D."/>
            <person name="Pearson M."/>
            <person name="Priest M."/>
            <person name="Roberts A."/>
            <person name="Saif S."/>
            <person name="Shea T."/>
            <person name="Sisk P."/>
            <person name="Stolte C."/>
            <person name="Sykes S."/>
            <person name="Wortman J."/>
            <person name="Nusbaum C."/>
            <person name="Birren B."/>
        </authorList>
    </citation>
    <scope>NUCLEOTIDE SEQUENCE [LARGE SCALE GENOMIC DNA]</scope>
    <source>
        <strain evidence="2">OTK</strain>
    </source>
</reference>
<dbReference type="PANTHER" id="PTHR47396:SF1">
    <property type="entry name" value="ATP-DEPENDENT HELICASE IRC3-RELATED"/>
    <property type="match status" value="1"/>
</dbReference>
<dbReference type="InterPro" id="IPR027417">
    <property type="entry name" value="P-loop_NTPase"/>
</dbReference>
<protein>
    <recommendedName>
        <fullName evidence="1">Helicase ATP-binding domain-containing protein</fullName>
    </recommendedName>
</protein>
<dbReference type="CDD" id="cd09126">
    <property type="entry name" value="PLDc_C_DEXD_like"/>
    <property type="match status" value="1"/>
</dbReference>
<dbReference type="InterPro" id="IPR014001">
    <property type="entry name" value="Helicase_ATP-bd"/>
</dbReference>
<dbReference type="CDD" id="cd18785">
    <property type="entry name" value="SF2_C"/>
    <property type="match status" value="1"/>
</dbReference>
<dbReference type="Pfam" id="PF22548">
    <property type="entry name" value="AEP-TOTE"/>
    <property type="match status" value="1"/>
</dbReference>
<name>A0A0F6MPQ4_TREDN</name>